<dbReference type="InterPro" id="IPR036383">
    <property type="entry name" value="TSP1_rpt_sf"/>
</dbReference>
<dbReference type="AlphaFoldDB" id="A0A813LZ18"/>
<evidence type="ECO:0000256" key="2">
    <source>
        <dbReference type="ARBA" id="ARBA00023157"/>
    </source>
</evidence>
<dbReference type="InterPro" id="IPR044004">
    <property type="entry name" value="TSP1_spondin_dom"/>
</dbReference>
<dbReference type="Proteomes" id="UP000626109">
    <property type="component" value="Unassembled WGS sequence"/>
</dbReference>
<evidence type="ECO:0000259" key="4">
    <source>
        <dbReference type="Pfam" id="PF19028"/>
    </source>
</evidence>
<gene>
    <name evidence="5" type="ORF">PGLA2088_LOCUS48300</name>
</gene>
<organism evidence="5 6">
    <name type="scientific">Polarella glacialis</name>
    <name type="common">Dinoflagellate</name>
    <dbReference type="NCBI Taxonomy" id="89957"/>
    <lineage>
        <taxon>Eukaryota</taxon>
        <taxon>Sar</taxon>
        <taxon>Alveolata</taxon>
        <taxon>Dinophyceae</taxon>
        <taxon>Suessiales</taxon>
        <taxon>Suessiaceae</taxon>
        <taxon>Polarella</taxon>
    </lineage>
</organism>
<keyword evidence="3" id="KW-0325">Glycoprotein</keyword>
<evidence type="ECO:0000256" key="3">
    <source>
        <dbReference type="ARBA" id="ARBA00023180"/>
    </source>
</evidence>
<evidence type="ECO:0000313" key="5">
    <source>
        <dbReference type="EMBL" id="CAE8736410.1"/>
    </source>
</evidence>
<dbReference type="PANTHER" id="PTHR20920">
    <property type="entry name" value="RPE-SPONDIN"/>
    <property type="match status" value="1"/>
</dbReference>
<reference evidence="5" key="1">
    <citation type="submission" date="2021-02" db="EMBL/GenBank/DDBJ databases">
        <authorList>
            <person name="Dougan E. K."/>
            <person name="Rhodes N."/>
            <person name="Thang M."/>
            <person name="Chan C."/>
        </authorList>
    </citation>
    <scope>NUCLEOTIDE SEQUENCE</scope>
</reference>
<evidence type="ECO:0000256" key="1">
    <source>
        <dbReference type="ARBA" id="ARBA00022729"/>
    </source>
</evidence>
<protein>
    <recommendedName>
        <fullName evidence="4">Spondin-like TSP1 domain-containing protein</fullName>
    </recommendedName>
</protein>
<dbReference type="InterPro" id="IPR000884">
    <property type="entry name" value="TSP1_rpt"/>
</dbReference>
<dbReference type="SMART" id="SM00209">
    <property type="entry name" value="TSP1"/>
    <property type="match status" value="4"/>
</dbReference>
<accession>A0A813LZ18</accession>
<dbReference type="Pfam" id="PF19028">
    <property type="entry name" value="TSP1_spondin"/>
    <property type="match status" value="2"/>
</dbReference>
<comment type="caution">
    <text evidence="5">The sequence shown here is derived from an EMBL/GenBank/DDBJ whole genome shotgun (WGS) entry which is preliminary data.</text>
</comment>
<dbReference type="PANTHER" id="PTHR20920:SF5">
    <property type="entry name" value="SMB DOMAIN-CONTAINING PROTEIN"/>
    <property type="match status" value="1"/>
</dbReference>
<dbReference type="InterPro" id="IPR039942">
    <property type="entry name" value="SBSPO"/>
</dbReference>
<dbReference type="Gene3D" id="2.20.100.10">
    <property type="entry name" value="Thrombospondin type-1 (TSP1) repeat"/>
    <property type="match status" value="4"/>
</dbReference>
<keyword evidence="2" id="KW-1015">Disulfide bond</keyword>
<feature type="domain" description="Spondin-like TSP1" evidence="4">
    <location>
        <begin position="4"/>
        <end position="56"/>
    </location>
</feature>
<proteinExistence type="predicted"/>
<sequence>MNDCVLGMWMAWSTCSAKCGVGLKGRKRDVQVPASKEGKGCEGTLDEVLPCEASQCETQDCQWGDWYAWGACSCSCGGGAKKRNRVVAVSPLNGGKTCLPETKSEVAPCNTQPCNKGCVDAQWGAWHEWTRCSATCSSGFQSRHREMEVQPNECGVASGGERDQFQVCSELPPCVQDVNCQLSEWGSWSECSCSCFGIRERNRQISAFASGSGRRQPGFVMES</sequence>
<name>A0A813LZ18_POLGL</name>
<dbReference type="SUPFAM" id="SSF82895">
    <property type="entry name" value="TSP-1 type 1 repeat"/>
    <property type="match status" value="4"/>
</dbReference>
<evidence type="ECO:0000313" key="6">
    <source>
        <dbReference type="Proteomes" id="UP000626109"/>
    </source>
</evidence>
<feature type="domain" description="Spondin-like TSP1" evidence="4">
    <location>
        <begin position="61"/>
        <end position="114"/>
    </location>
</feature>
<dbReference type="Pfam" id="PF00090">
    <property type="entry name" value="TSP_1"/>
    <property type="match status" value="2"/>
</dbReference>
<dbReference type="EMBL" id="CAJNNW010036659">
    <property type="protein sequence ID" value="CAE8736410.1"/>
    <property type="molecule type" value="Genomic_DNA"/>
</dbReference>
<keyword evidence="1" id="KW-0732">Signal</keyword>
<dbReference type="PROSITE" id="PS50092">
    <property type="entry name" value="TSP1"/>
    <property type="match status" value="4"/>
</dbReference>